<accession>A0AC61SBU4</accession>
<sequence>MILPIKCPRLHTGCCAIKPGVKIDHDKCERIEEYVYCEYYSNNMLIQNESSSITRIVQTARKR</sequence>
<organism evidence="1 2">
    <name type="scientific">Candidatus Methanomarinus sp</name>
    <dbReference type="NCBI Taxonomy" id="3386244"/>
    <lineage>
        <taxon>Archaea</taxon>
        <taxon>Methanobacteriati</taxon>
        <taxon>Methanobacteriota</taxon>
        <taxon>Stenosarchaea group</taxon>
        <taxon>Methanomicrobia</taxon>
        <taxon>Methanosarcinales</taxon>
        <taxon>ANME-2 cluster</taxon>
        <taxon>Candidatus Methanocomedenaceae</taxon>
        <taxon>Candidatus Methanomarinus</taxon>
    </lineage>
</organism>
<reference evidence="1" key="1">
    <citation type="submission" date="2018-09" db="EMBL/GenBank/DDBJ databases">
        <title>A genomic encyclopedia of anaerobic methanotrophic archaea.</title>
        <authorList>
            <person name="Skennerton C.T."/>
            <person name="Chadwick G.L."/>
            <person name="Laso-Perez R."/>
            <person name="Leu A.O."/>
            <person name="Speth D.R."/>
            <person name="Yu H."/>
            <person name="Morgan-Lang C."/>
            <person name="Hatzenpichler R."/>
            <person name="Goudeau D."/>
            <person name="Malmstrom R."/>
            <person name="Woyke T."/>
            <person name="Hallam S."/>
            <person name="Tyson G.W."/>
            <person name="Wegener G."/>
            <person name="Boetius A."/>
            <person name="Orphan V.J."/>
        </authorList>
    </citation>
    <scope>NUCLEOTIDE SEQUENCE</scope>
    <source>
        <strain evidence="1">CONS3730D10UFb2</strain>
    </source>
</reference>
<evidence type="ECO:0000313" key="1">
    <source>
        <dbReference type="EMBL" id="TKY92061.1"/>
    </source>
</evidence>
<evidence type="ECO:0000313" key="2">
    <source>
        <dbReference type="Proteomes" id="UP000315423"/>
    </source>
</evidence>
<comment type="caution">
    <text evidence="1">The sequence shown here is derived from an EMBL/GenBank/DDBJ whole genome shotgun (WGS) entry which is preliminary data.</text>
</comment>
<gene>
    <name evidence="1" type="ORF">C5S46_02625</name>
</gene>
<dbReference type="Proteomes" id="UP000315423">
    <property type="component" value="Unassembled WGS sequence"/>
</dbReference>
<protein>
    <submittedName>
        <fullName evidence="1">Uncharacterized protein</fullName>
    </submittedName>
</protein>
<proteinExistence type="predicted"/>
<dbReference type="EMBL" id="QYBA01000082">
    <property type="protein sequence ID" value="TKY92061.1"/>
    <property type="molecule type" value="Genomic_DNA"/>
</dbReference>
<name>A0AC61SBU4_9EURY</name>